<dbReference type="Pfam" id="PF01554">
    <property type="entry name" value="MatE"/>
    <property type="match status" value="2"/>
</dbReference>
<keyword evidence="6" id="KW-1133">Transmembrane helix</keyword>
<accession>A0ABW5S2P5</accession>
<sequence length="457" mass="50206">MNETLKLHIKPLNQLAVPLIANSIFGLSIELIDQAMVGHLSVSAYASVGAAGNFLYTMAGIFGAIAIVLNILGSKAIGEHREDKYLSILSSSLLINLLIGIIFGVPAFLCGRTFLKAVYGFSGTALYEGTTYLSLMSGYMLLQLCIFTLTNCLKIKKCTQWIMIISTTTAVLHSGLNYLLIYGLFGFPRLEIAGTAISSTITLCIDCLAYCWILRKDLQSALHIRPKKVRLIIYQSLPLMGQELLQGSLFVIALNAFLAHLGMLVLSSYLLIGQLLQIGLIPAFMYSSALLTLVSESSGAHRISDLNAYPKTAAVLTMTLFSLTGIVFYLFRAPIAGVITNDPHLISFSSGIFLILWLANLFNPLFEVYKAAMQSVEKSTFVLIATLVVHLGALATMLWLTFPLRLGIYGIAAGLFMNYFVMYFCLKIAYSRDVQQLKQNTVQEQIASLGREIRIKK</sequence>
<gene>
    <name evidence="7" type="ORF">ACFSUE_08260</name>
</gene>
<evidence type="ECO:0000256" key="1">
    <source>
        <dbReference type="ARBA" id="ARBA00003408"/>
    </source>
</evidence>
<evidence type="ECO:0000256" key="2">
    <source>
        <dbReference type="ARBA" id="ARBA00010199"/>
    </source>
</evidence>
<feature type="transmembrane region" description="Helical" evidence="6">
    <location>
        <begin position="85"/>
        <end position="109"/>
    </location>
</feature>
<name>A0ABW5S2P5_9BACL</name>
<feature type="transmembrane region" description="Helical" evidence="6">
    <location>
        <begin position="249"/>
        <end position="269"/>
    </location>
</feature>
<dbReference type="InterPro" id="IPR050222">
    <property type="entry name" value="MATE_MdtK"/>
</dbReference>
<keyword evidence="6" id="KW-0812">Transmembrane</keyword>
<dbReference type="Proteomes" id="UP001597399">
    <property type="component" value="Unassembled WGS sequence"/>
</dbReference>
<protein>
    <recommendedName>
        <fullName evidence="3">Probable multidrug resistance protein NorM</fullName>
    </recommendedName>
    <alternativeName>
        <fullName evidence="5">Multidrug-efflux transporter</fullName>
    </alternativeName>
</protein>
<feature type="transmembrane region" description="Helical" evidence="6">
    <location>
        <begin position="408"/>
        <end position="430"/>
    </location>
</feature>
<feature type="transmembrane region" description="Helical" evidence="6">
    <location>
        <begin position="161"/>
        <end position="180"/>
    </location>
</feature>
<keyword evidence="4" id="KW-0813">Transport</keyword>
<reference evidence="8" key="1">
    <citation type="journal article" date="2019" name="Int. J. Syst. Evol. Microbiol.">
        <title>The Global Catalogue of Microorganisms (GCM) 10K type strain sequencing project: providing services to taxonomists for standard genome sequencing and annotation.</title>
        <authorList>
            <consortium name="The Broad Institute Genomics Platform"/>
            <consortium name="The Broad Institute Genome Sequencing Center for Infectious Disease"/>
            <person name="Wu L."/>
            <person name="Ma J."/>
        </authorList>
    </citation>
    <scope>NUCLEOTIDE SEQUENCE [LARGE SCALE GENOMIC DNA]</scope>
    <source>
        <strain evidence="8">TISTR 2466</strain>
    </source>
</reference>
<comment type="similarity">
    <text evidence="2">Belongs to the multi antimicrobial extrusion (MATE) (TC 2.A.66.1) family.</text>
</comment>
<keyword evidence="6" id="KW-0472">Membrane</keyword>
<evidence type="ECO:0000256" key="3">
    <source>
        <dbReference type="ARBA" id="ARBA00020268"/>
    </source>
</evidence>
<comment type="caution">
    <text evidence="7">The sequence shown here is derived from an EMBL/GenBank/DDBJ whole genome shotgun (WGS) entry which is preliminary data.</text>
</comment>
<dbReference type="RefSeq" id="WP_253062430.1">
    <property type="nucleotide sequence ID" value="NZ_JAMXWM010000013.1"/>
</dbReference>
<evidence type="ECO:0000313" key="8">
    <source>
        <dbReference type="Proteomes" id="UP001597399"/>
    </source>
</evidence>
<feature type="transmembrane region" description="Helical" evidence="6">
    <location>
        <begin position="315"/>
        <end position="339"/>
    </location>
</feature>
<dbReference type="PANTHER" id="PTHR43298:SF2">
    <property type="entry name" value="FMN_FAD EXPORTER YEEO-RELATED"/>
    <property type="match status" value="1"/>
</dbReference>
<proteinExistence type="inferred from homology"/>
<dbReference type="EMBL" id="JBHUMQ010000018">
    <property type="protein sequence ID" value="MFD2693619.1"/>
    <property type="molecule type" value="Genomic_DNA"/>
</dbReference>
<evidence type="ECO:0000256" key="4">
    <source>
        <dbReference type="ARBA" id="ARBA00022448"/>
    </source>
</evidence>
<feature type="transmembrane region" description="Helical" evidence="6">
    <location>
        <begin position="275"/>
        <end position="294"/>
    </location>
</feature>
<feature type="transmembrane region" description="Helical" evidence="6">
    <location>
        <begin position="192"/>
        <end position="213"/>
    </location>
</feature>
<feature type="transmembrane region" description="Helical" evidence="6">
    <location>
        <begin position="12"/>
        <end position="32"/>
    </location>
</feature>
<comment type="function">
    <text evidence="1">Multidrug efflux pump.</text>
</comment>
<evidence type="ECO:0000313" key="7">
    <source>
        <dbReference type="EMBL" id="MFD2693619.1"/>
    </source>
</evidence>
<feature type="transmembrane region" description="Helical" evidence="6">
    <location>
        <begin position="345"/>
        <end position="369"/>
    </location>
</feature>
<keyword evidence="8" id="KW-1185">Reference proteome</keyword>
<feature type="transmembrane region" description="Helical" evidence="6">
    <location>
        <begin position="381"/>
        <end position="402"/>
    </location>
</feature>
<dbReference type="PANTHER" id="PTHR43298">
    <property type="entry name" value="MULTIDRUG RESISTANCE PROTEIN NORM-RELATED"/>
    <property type="match status" value="1"/>
</dbReference>
<feature type="transmembrane region" description="Helical" evidence="6">
    <location>
        <begin position="129"/>
        <end position="149"/>
    </location>
</feature>
<evidence type="ECO:0000256" key="5">
    <source>
        <dbReference type="ARBA" id="ARBA00031636"/>
    </source>
</evidence>
<organism evidence="7 8">
    <name type="scientific">Sporolactobacillus shoreicorticis</name>
    <dbReference type="NCBI Taxonomy" id="1923877"/>
    <lineage>
        <taxon>Bacteria</taxon>
        <taxon>Bacillati</taxon>
        <taxon>Bacillota</taxon>
        <taxon>Bacilli</taxon>
        <taxon>Bacillales</taxon>
        <taxon>Sporolactobacillaceae</taxon>
        <taxon>Sporolactobacillus</taxon>
    </lineage>
</organism>
<evidence type="ECO:0000256" key="6">
    <source>
        <dbReference type="SAM" id="Phobius"/>
    </source>
</evidence>
<feature type="transmembrane region" description="Helical" evidence="6">
    <location>
        <begin position="44"/>
        <end position="73"/>
    </location>
</feature>
<dbReference type="InterPro" id="IPR002528">
    <property type="entry name" value="MATE_fam"/>
</dbReference>